<dbReference type="Gene3D" id="3.30.420.610">
    <property type="entry name" value="LOTUS domain-like"/>
    <property type="match status" value="3"/>
</dbReference>
<dbReference type="GeneID" id="103050897"/>
<dbReference type="GO" id="GO:0030154">
    <property type="term" value="P:cell differentiation"/>
    <property type="evidence" value="ECO:0007669"/>
    <property type="project" value="UniProtKB-KW"/>
</dbReference>
<dbReference type="OrthoDB" id="9909891at2759"/>
<feature type="compositionally biased region" description="Polar residues" evidence="2">
    <location>
        <begin position="1112"/>
        <end position="1128"/>
    </location>
</feature>
<dbReference type="RefSeq" id="XP_007440588.2">
    <property type="nucleotide sequence ID" value="XM_007440526.2"/>
</dbReference>
<keyword evidence="1" id="KW-0221">Differentiation</keyword>
<evidence type="ECO:0000259" key="3">
    <source>
        <dbReference type="PROSITE" id="PS51644"/>
    </source>
</evidence>
<evidence type="ECO:0000313" key="4">
    <source>
        <dbReference type="Proteomes" id="UP000695026"/>
    </source>
</evidence>
<feature type="region of interest" description="Disordered" evidence="2">
    <location>
        <begin position="1086"/>
        <end position="1105"/>
    </location>
</feature>
<evidence type="ECO:0000313" key="5">
    <source>
        <dbReference type="RefSeq" id="XP_007440588.2"/>
    </source>
</evidence>
<dbReference type="PROSITE" id="PS51644">
    <property type="entry name" value="HTH_OST"/>
    <property type="match status" value="2"/>
</dbReference>
<feature type="region of interest" description="Disordered" evidence="2">
    <location>
        <begin position="1248"/>
        <end position="1292"/>
    </location>
</feature>
<accession>A0A9F2WKN3</accession>
<dbReference type="OMA" id="YACASAK"/>
<dbReference type="InterPro" id="IPR025605">
    <property type="entry name" value="OST-HTH/LOTUS_dom"/>
</dbReference>
<feature type="region of interest" description="Disordered" evidence="2">
    <location>
        <begin position="903"/>
        <end position="926"/>
    </location>
</feature>
<dbReference type="KEGG" id="pbi:103050897"/>
<feature type="compositionally biased region" description="Low complexity" evidence="2">
    <location>
        <begin position="1275"/>
        <end position="1289"/>
    </location>
</feature>
<feature type="region of interest" description="Disordered" evidence="2">
    <location>
        <begin position="1380"/>
        <end position="1459"/>
    </location>
</feature>
<evidence type="ECO:0000256" key="1">
    <source>
        <dbReference type="ARBA" id="ARBA00022782"/>
    </source>
</evidence>
<gene>
    <name evidence="5" type="primary">LOC103050897</name>
</gene>
<feature type="compositionally biased region" description="Polar residues" evidence="2">
    <location>
        <begin position="1086"/>
        <end position="1097"/>
    </location>
</feature>
<feature type="compositionally biased region" description="Polar residues" evidence="2">
    <location>
        <begin position="1403"/>
        <end position="1440"/>
    </location>
</feature>
<dbReference type="CDD" id="cd08824">
    <property type="entry name" value="LOTUS"/>
    <property type="match status" value="2"/>
</dbReference>
<reference evidence="5" key="1">
    <citation type="submission" date="2025-08" db="UniProtKB">
        <authorList>
            <consortium name="RefSeq"/>
        </authorList>
    </citation>
    <scope>IDENTIFICATION</scope>
    <source>
        <tissue evidence="5">Liver</tissue>
    </source>
</reference>
<feature type="compositionally biased region" description="Acidic residues" evidence="2">
    <location>
        <begin position="114"/>
        <end position="123"/>
    </location>
</feature>
<feature type="compositionally biased region" description="Basic and acidic residues" evidence="2">
    <location>
        <begin position="101"/>
        <end position="113"/>
    </location>
</feature>
<organism evidence="4 5">
    <name type="scientific">Python bivittatus</name>
    <name type="common">Burmese python</name>
    <name type="synonym">Python molurus bivittatus</name>
    <dbReference type="NCBI Taxonomy" id="176946"/>
    <lineage>
        <taxon>Eukaryota</taxon>
        <taxon>Metazoa</taxon>
        <taxon>Chordata</taxon>
        <taxon>Craniata</taxon>
        <taxon>Vertebrata</taxon>
        <taxon>Euteleostomi</taxon>
        <taxon>Lepidosauria</taxon>
        <taxon>Squamata</taxon>
        <taxon>Bifurcata</taxon>
        <taxon>Unidentata</taxon>
        <taxon>Episquamata</taxon>
        <taxon>Toxicofera</taxon>
        <taxon>Serpentes</taxon>
        <taxon>Henophidia</taxon>
        <taxon>Pythonidae</taxon>
        <taxon>Python</taxon>
    </lineage>
</organism>
<feature type="region of interest" description="Disordered" evidence="2">
    <location>
        <begin position="101"/>
        <end position="123"/>
    </location>
</feature>
<proteinExistence type="predicted"/>
<keyword evidence="4" id="KW-1185">Reference proteome</keyword>
<evidence type="ECO:0000256" key="2">
    <source>
        <dbReference type="SAM" id="MobiDB-lite"/>
    </source>
</evidence>
<name>A0A9F2WKN3_PYTBI</name>
<sequence>MDLQLRDPRILKCSMLQLLLRYPNGVNFGNFIGAFYQVHRYHPQFSRYGYSSLRHFLDDMKEAVVIEGNSCNPVMKLANGFNLNGWMDENEKYGLDSFEKEDPVLKDDGRGGEGEGEGEEEEEETAAAIALAEVLAAVTSLLKKHEWGLQIKKIQKFLLATHGINLEMFSVSKGYKDILTFLENQIPNLNIKYPEKARRCVVQLSEDLTVASVPICGILQIYPNGLKVKKLKEAVKKKCGYDLEVFCSQLGYEDMVSCLQKIPKLIINKSKKADCVVRLESGSSTPASSLDGDFSDNSASTLSKKLVMKKTDLTAALVPVLDVLSGYPCGMNLSTLKEKLEKKHGFDLEAFSQKAGCNDVITCLLTLPGLHLSFWNGEQPHECIIMLLSSGHAVPHLPHSSEIFLDKHHSSNGSNLSQELVETKPSDTSFSYSSSQFNHSLSFESEHSACTSKNSNQDESEKKPALRGVMASLTALLTQYKSGLRVKKVQEFLLAVEGIDLEKFSIAQGHKDTVEFLEQQMPKLKLKYRQDRINSVVELKSGKKKKKRPCTVNPVNTHAPIPLLESTGTADPLNSAPGLEDISKPALAISDPSASDSQHQSLPAPIAVVHPEVNNLFHTNKPVPSATTPNVSLFQEPNNALSVKAKRTSLSPSSVLPDHPNTYQFVAESLTEEIPSNSHLTTFQPSVVLDELKQQVAHILAMHPEGMSLFQFRAAYSATFEKHFPVGDAASAKQRLLEMPDIVYLKGHGVQVLLLPVSSDISPVKSGQTASSKVENVTVVSSLALVKPLPLTKSNLKTLQSHSIWTPPLESLGKSGGMDSCTPKDLSLRAPSAPWQEQEKARTSFTDLSDQLHLSKIQEVPVFPGHSLPKSEPPVVPQSYPKPAVPEAVMMPVPKPRRSLLKSSASVGAPENKGNKPCPELHPQDVPSSVNTVQKNMTNLKLTKIHLTPHSSAALPIHSQDAVCDENLQPGILKSRPASLANSWMSDNTVPSPSSFVTWQEPVDCSPTPLYPGNSVLSVDPAPVPPVSVNLSGIHLPKNTSQSSYCAQSMLPVQPLSPILSTEQRNCNHTLAELDPFSQVQKQSTALQHSLSSVPDSSTKRHSVSSLATNSASFFPSRSQPDHQVQQHTHAKLDDLQPISVSLADKSPIKTSLGTVSSAAIYQKKSAYVNPLETTSTRESFSTCSIDESLQSLHALSAVTNNSRALSSVSSLRTKAVSPASSPLESTSNSSDRFAYASAKITSDSSSLSSETHAFTQQRQYARATATGVSNRKASSATSSLPESTTSSSHQFAYDSTRITTHSSALSSEAYAFAHQRQNVQASAPVIASSTKTASSISSLDSTTDLSAQYACASAKTTSSSNVLSSEAYAFTHQRQYSSATASAVSSRTRSRSRTPSPLKYTSYRSSSTGFNTSLTHAPPSQNNFISSLSEQGDSSSASLQEKEMPYYSVPQNSPSKSYDKCFIL</sequence>
<dbReference type="Pfam" id="PF12872">
    <property type="entry name" value="OST-HTH"/>
    <property type="match status" value="1"/>
</dbReference>
<protein>
    <submittedName>
        <fullName evidence="5">Uncharacterized protein LOC103050897</fullName>
    </submittedName>
</protein>
<dbReference type="InterPro" id="IPR041966">
    <property type="entry name" value="LOTUS-like"/>
</dbReference>
<feature type="domain" description="HTH OST-type" evidence="3">
    <location>
        <begin position="7"/>
        <end position="80"/>
    </location>
</feature>
<feature type="compositionally biased region" description="Polar residues" evidence="2">
    <location>
        <begin position="1251"/>
        <end position="1260"/>
    </location>
</feature>
<feature type="domain" description="HTH OST-type" evidence="3">
    <location>
        <begin position="688"/>
        <end position="758"/>
    </location>
</feature>
<feature type="region of interest" description="Disordered" evidence="2">
    <location>
        <begin position="540"/>
        <end position="568"/>
    </location>
</feature>
<dbReference type="Proteomes" id="UP000695026">
    <property type="component" value="Unplaced"/>
</dbReference>
<feature type="region of interest" description="Disordered" evidence="2">
    <location>
        <begin position="1112"/>
        <end position="1133"/>
    </location>
</feature>